<comment type="caution">
    <text evidence="2">The sequence shown here is derived from an EMBL/GenBank/DDBJ whole genome shotgun (WGS) entry which is preliminary data.</text>
</comment>
<sequence length="315" mass="35637">MTSHFTETEIERLRLEKENLLQPINYFFRQLKSLDEFADICSSMLSLQWELFKSGAYATVEIFRTLRETASLLWEFNFSLAGGKLCEAGKNALIALEKFALALSLLLLHTIRLLTILVATFFPHILILSLVITVAYFTLPLLGVSQIGALVLGAFIGCCGIIAFSVGRGEGKLYAEAAGKSIKKEFDEYDKISEEIFEERRQIIEAIKNACSNRNVSSNNQCQFFQVRTPSGNNLRLKAEADEFSQELHELVNNYPKFKADRARTERGYIRELTGELVEHHAKTKQVAEFFLEQIPNVRDHNTMTPSQQSVNVGV</sequence>
<accession>A0A0W0W1E4</accession>
<gene>
    <name evidence="2" type="ORF">Lmac_1805</name>
</gene>
<keyword evidence="1" id="KW-0472">Membrane</keyword>
<keyword evidence="1" id="KW-1133">Transmembrane helix</keyword>
<evidence type="ECO:0000256" key="1">
    <source>
        <dbReference type="SAM" id="Phobius"/>
    </source>
</evidence>
<dbReference type="STRING" id="466.Lmac_1805"/>
<keyword evidence="3" id="KW-1185">Reference proteome</keyword>
<reference evidence="2 3" key="1">
    <citation type="submission" date="2015-11" db="EMBL/GenBank/DDBJ databases">
        <title>Genomic analysis of 38 Legionella species identifies large and diverse effector repertoires.</title>
        <authorList>
            <person name="Burstein D."/>
            <person name="Amaro F."/>
            <person name="Zusman T."/>
            <person name="Lifshitz Z."/>
            <person name="Cohen O."/>
            <person name="Gilbert J.A."/>
            <person name="Pupko T."/>
            <person name="Shuman H.A."/>
            <person name="Segal G."/>
        </authorList>
    </citation>
    <scope>NUCLEOTIDE SEQUENCE [LARGE SCALE GENOMIC DNA]</scope>
    <source>
        <strain evidence="2 3">PX-1-G2-E2</strain>
    </source>
</reference>
<proteinExistence type="predicted"/>
<feature type="transmembrane region" description="Helical" evidence="1">
    <location>
        <begin position="143"/>
        <end position="164"/>
    </location>
</feature>
<dbReference type="PATRIC" id="fig|466.6.peg.1900"/>
<dbReference type="Proteomes" id="UP000054908">
    <property type="component" value="Unassembled WGS sequence"/>
</dbReference>
<feature type="transmembrane region" description="Helical" evidence="1">
    <location>
        <begin position="113"/>
        <end position="137"/>
    </location>
</feature>
<protein>
    <submittedName>
        <fullName evidence="2">Uncharacterized protein</fullName>
    </submittedName>
</protein>
<dbReference type="AlphaFoldDB" id="A0A0W0W1E4"/>
<organism evidence="2 3">
    <name type="scientific">Legionella maceachernii</name>
    <dbReference type="NCBI Taxonomy" id="466"/>
    <lineage>
        <taxon>Bacteria</taxon>
        <taxon>Pseudomonadati</taxon>
        <taxon>Pseudomonadota</taxon>
        <taxon>Gammaproteobacteria</taxon>
        <taxon>Legionellales</taxon>
        <taxon>Legionellaceae</taxon>
        <taxon>Legionella</taxon>
    </lineage>
</organism>
<name>A0A0W0W1E4_9GAMM</name>
<dbReference type="EMBL" id="LNYL01000042">
    <property type="protein sequence ID" value="KTD26034.1"/>
    <property type="molecule type" value="Genomic_DNA"/>
</dbReference>
<evidence type="ECO:0000313" key="3">
    <source>
        <dbReference type="Proteomes" id="UP000054908"/>
    </source>
</evidence>
<evidence type="ECO:0000313" key="2">
    <source>
        <dbReference type="EMBL" id="KTD26034.1"/>
    </source>
</evidence>
<keyword evidence="1" id="KW-0812">Transmembrane</keyword>